<evidence type="ECO:0000256" key="7">
    <source>
        <dbReference type="ARBA" id="ARBA00047343"/>
    </source>
</evidence>
<dbReference type="InterPro" id="IPR001538">
    <property type="entry name" value="Man6P_isomerase-2_C"/>
</dbReference>
<dbReference type="Pfam" id="PF00483">
    <property type="entry name" value="NTP_transferase"/>
    <property type="match status" value="1"/>
</dbReference>
<dbReference type="SUPFAM" id="SSF51182">
    <property type="entry name" value="RmlC-like cupins"/>
    <property type="match status" value="1"/>
</dbReference>
<dbReference type="InterPro" id="IPR049577">
    <property type="entry name" value="GMPP_N"/>
</dbReference>
<organism evidence="12">
    <name type="scientific">Burkholderia cenocepacia</name>
    <dbReference type="NCBI Taxonomy" id="95486"/>
    <lineage>
        <taxon>Bacteria</taxon>
        <taxon>Pseudomonadati</taxon>
        <taxon>Pseudomonadota</taxon>
        <taxon>Betaproteobacteria</taxon>
        <taxon>Burkholderiales</taxon>
        <taxon>Burkholderiaceae</taxon>
        <taxon>Burkholderia</taxon>
        <taxon>Burkholderia cepacia complex</taxon>
    </lineage>
</organism>
<sequence length="480" mass="52443">MNIFPVVLCGGSGTRLWPLSRGGYPKQYLKLAGEHTLVQQTVLRLQGVPGVEAPIMITNAEQRFIVADQLRSIDVTASAVVLEPVGRNTAPAVAAAALLAMEQSPDALLLVLPSDHVILSEAVFANLAEKARVIANGGHLVTFGIEPTKPHTGYGYIRSGNALTSHDDAFRVDAFVEKPDADTAARFVSEGGYYWNSGMFMLKASVYLDELKRFEPAVLEQVALSVKQAKRDEDFVRLDADAFEACPNISIDYAVMEKTDHAVMVAAAGLNWSDIGSWAALADISDTDDTGNTLSGDVLTDDVSDSYIRADHRMVTAIGVKDLIIVETADAVLVTHRDQSERVKKIVERLSASGRHESVTHRKVIRPWGSYESIDQGERFQVKRIIVNPGSSLSLQMHHHRAEHWVVVRGTARVFNGDQVILLSENQSTYIPLGVTHRLQNPGKIPLELIEVQSGSYLGEDDIVRLDDNYGRDVVAATGK</sequence>
<dbReference type="PANTHER" id="PTHR46390">
    <property type="entry name" value="MANNOSE-1-PHOSPHATE GUANYLYLTRANSFERASE"/>
    <property type="match status" value="1"/>
</dbReference>
<gene>
    <name evidence="12" type="ORF">DT99_09545</name>
</gene>
<dbReference type="GO" id="GO:0009298">
    <property type="term" value="P:GDP-mannose biosynthetic process"/>
    <property type="evidence" value="ECO:0007669"/>
    <property type="project" value="TreeGrafter"/>
</dbReference>
<name>A0A071MG86_9BURK</name>
<comment type="caution">
    <text evidence="12">The sequence shown here is derived from an EMBL/GenBank/DDBJ whole genome shotgun (WGS) entry which is preliminary data.</text>
</comment>
<dbReference type="SUPFAM" id="SSF53448">
    <property type="entry name" value="Nucleotide-diphospho-sugar transferases"/>
    <property type="match status" value="1"/>
</dbReference>
<dbReference type="EC" id="2.7.7.13" evidence="2"/>
<evidence type="ECO:0000256" key="6">
    <source>
        <dbReference type="ARBA" id="ARBA00023134"/>
    </source>
</evidence>
<dbReference type="EMBL" id="JJOA01000008">
    <property type="protein sequence ID" value="KEA59842.1"/>
    <property type="molecule type" value="Genomic_DNA"/>
</dbReference>
<feature type="domain" description="Nucleotidyl transferase" evidence="9">
    <location>
        <begin position="5"/>
        <end position="288"/>
    </location>
</feature>
<evidence type="ECO:0000259" key="11">
    <source>
        <dbReference type="Pfam" id="PF22640"/>
    </source>
</evidence>
<feature type="domain" description="Mannose-6-phosphate isomerase type II C-terminal" evidence="10">
    <location>
        <begin position="354"/>
        <end position="468"/>
    </location>
</feature>
<dbReference type="CDD" id="cd02213">
    <property type="entry name" value="cupin_PMI_typeII_C"/>
    <property type="match status" value="1"/>
</dbReference>
<dbReference type="InterPro" id="IPR006375">
    <property type="entry name" value="Man1P_GuaTrfase/Man6P_Isoase"/>
</dbReference>
<keyword evidence="4 12" id="KW-0548">Nucleotidyltransferase</keyword>
<evidence type="ECO:0000256" key="8">
    <source>
        <dbReference type="RuleBase" id="RU004190"/>
    </source>
</evidence>
<proteinExistence type="inferred from homology"/>
<dbReference type="GO" id="GO:0000271">
    <property type="term" value="P:polysaccharide biosynthetic process"/>
    <property type="evidence" value="ECO:0007669"/>
    <property type="project" value="InterPro"/>
</dbReference>
<evidence type="ECO:0000259" key="9">
    <source>
        <dbReference type="Pfam" id="PF00483"/>
    </source>
</evidence>
<keyword evidence="3 12" id="KW-0808">Transferase</keyword>
<keyword evidence="5" id="KW-0547">Nucleotide-binding</keyword>
<dbReference type="InterPro" id="IPR029044">
    <property type="entry name" value="Nucleotide-diphossugar_trans"/>
</dbReference>
<dbReference type="GO" id="GO:0004475">
    <property type="term" value="F:mannose-1-phosphate guanylyltransferase (GTP) activity"/>
    <property type="evidence" value="ECO:0007669"/>
    <property type="project" value="UniProtKB-EC"/>
</dbReference>
<protein>
    <recommendedName>
        <fullName evidence="2">mannose-1-phosphate guanylyltransferase</fullName>
        <ecNumber evidence="2">2.7.7.13</ecNumber>
    </recommendedName>
</protein>
<dbReference type="Gene3D" id="2.60.120.10">
    <property type="entry name" value="Jelly Rolls"/>
    <property type="match status" value="1"/>
</dbReference>
<dbReference type="AlphaFoldDB" id="A0A071MG86"/>
<dbReference type="InterPro" id="IPR051161">
    <property type="entry name" value="Mannose-6P_isomerase_type2"/>
</dbReference>
<dbReference type="CDD" id="cd02509">
    <property type="entry name" value="GDP-M1P_Guanylyltransferase"/>
    <property type="match status" value="1"/>
</dbReference>
<dbReference type="InterPro" id="IPR011051">
    <property type="entry name" value="RmlC_Cupin_sf"/>
</dbReference>
<accession>A0A071MG86</accession>
<feature type="domain" description="MannoseP isomerase/GMP-like beta-helix" evidence="11">
    <location>
        <begin position="302"/>
        <end position="350"/>
    </location>
</feature>
<evidence type="ECO:0000313" key="12">
    <source>
        <dbReference type="EMBL" id="KEA59842.1"/>
    </source>
</evidence>
<evidence type="ECO:0000256" key="2">
    <source>
        <dbReference type="ARBA" id="ARBA00012387"/>
    </source>
</evidence>
<comment type="similarity">
    <text evidence="1 8">Belongs to the mannose-6-phosphate isomerase type 2 family.</text>
</comment>
<dbReference type="OrthoDB" id="9806359at2"/>
<dbReference type="NCBIfam" id="TIGR01479">
    <property type="entry name" value="GMP_PMI"/>
    <property type="match status" value="1"/>
</dbReference>
<keyword evidence="6" id="KW-0342">GTP-binding</keyword>
<dbReference type="GO" id="GO:0005525">
    <property type="term" value="F:GTP binding"/>
    <property type="evidence" value="ECO:0007669"/>
    <property type="project" value="UniProtKB-KW"/>
</dbReference>
<comment type="catalytic activity">
    <reaction evidence="7">
        <text>alpha-D-mannose 1-phosphate + GTP + H(+) = GDP-alpha-D-mannose + diphosphate</text>
        <dbReference type="Rhea" id="RHEA:15229"/>
        <dbReference type="ChEBI" id="CHEBI:15378"/>
        <dbReference type="ChEBI" id="CHEBI:33019"/>
        <dbReference type="ChEBI" id="CHEBI:37565"/>
        <dbReference type="ChEBI" id="CHEBI:57527"/>
        <dbReference type="ChEBI" id="CHEBI:58409"/>
        <dbReference type="EC" id="2.7.7.13"/>
    </reaction>
</comment>
<dbReference type="FunFam" id="2.60.120.10:FF:000032">
    <property type="entry name" value="Mannose-1-phosphate guanylyltransferase/mannose-6-phosphate isomerase"/>
    <property type="match status" value="1"/>
</dbReference>
<dbReference type="PANTHER" id="PTHR46390:SF1">
    <property type="entry name" value="MANNOSE-1-PHOSPHATE GUANYLYLTRANSFERASE"/>
    <property type="match status" value="1"/>
</dbReference>
<evidence type="ECO:0000259" key="10">
    <source>
        <dbReference type="Pfam" id="PF01050"/>
    </source>
</evidence>
<evidence type="ECO:0000256" key="4">
    <source>
        <dbReference type="ARBA" id="ARBA00022695"/>
    </source>
</evidence>
<evidence type="ECO:0000256" key="3">
    <source>
        <dbReference type="ARBA" id="ARBA00022679"/>
    </source>
</evidence>
<dbReference type="Pfam" id="PF01050">
    <property type="entry name" value="MannoseP_isomer"/>
    <property type="match status" value="1"/>
</dbReference>
<dbReference type="InterPro" id="IPR005835">
    <property type="entry name" value="NTP_transferase_dom"/>
</dbReference>
<evidence type="ECO:0000256" key="1">
    <source>
        <dbReference type="ARBA" id="ARBA00006115"/>
    </source>
</evidence>
<dbReference type="InterPro" id="IPR054566">
    <property type="entry name" value="ManC/GMP-like_b-helix"/>
</dbReference>
<reference evidence="12" key="1">
    <citation type="submission" date="2014-04" db="EMBL/GenBank/DDBJ databases">
        <title>In planta biocontrol of soil-borne Fusarium wilt of banana through a plant endophytic bacterium, Burkholderia cenocepacia 869T2.</title>
        <authorList>
            <person name="Ho Y.-N."/>
            <person name="Chiang H.-M."/>
            <person name="Chao C.-P."/>
            <person name="Su C.-C."/>
            <person name="Hsu H.-F."/>
            <person name="Guo C.-T."/>
            <person name="Hsieh J.-L."/>
            <person name="Huang C.-C."/>
        </authorList>
    </citation>
    <scope>NUCLEOTIDE SEQUENCE [LARGE SCALE GENOMIC DNA]</scope>
    <source>
        <strain evidence="12">869T2</strain>
    </source>
</reference>
<dbReference type="InterPro" id="IPR014710">
    <property type="entry name" value="RmlC-like_jellyroll"/>
</dbReference>
<dbReference type="FunFam" id="3.90.550.10:FF:000046">
    <property type="entry name" value="Mannose-1-phosphate guanylyltransferase (GDP)"/>
    <property type="match status" value="1"/>
</dbReference>
<evidence type="ECO:0000256" key="5">
    <source>
        <dbReference type="ARBA" id="ARBA00022741"/>
    </source>
</evidence>
<dbReference type="Pfam" id="PF22640">
    <property type="entry name" value="ManC_GMP_beta-helix"/>
    <property type="match status" value="1"/>
</dbReference>
<dbReference type="Gene3D" id="3.90.550.10">
    <property type="entry name" value="Spore Coat Polysaccharide Biosynthesis Protein SpsA, Chain A"/>
    <property type="match status" value="1"/>
</dbReference>